<name>A0A7S0GD14_9STRA</name>
<keyword evidence="4" id="KW-0472">Membrane</keyword>
<dbReference type="AlphaFoldDB" id="A0A7S0GD14"/>
<evidence type="ECO:0000259" key="5">
    <source>
        <dbReference type="Pfam" id="PF04116"/>
    </source>
</evidence>
<dbReference type="GO" id="GO:0016491">
    <property type="term" value="F:oxidoreductase activity"/>
    <property type="evidence" value="ECO:0007669"/>
    <property type="project" value="InterPro"/>
</dbReference>
<reference evidence="6" key="1">
    <citation type="submission" date="2021-01" db="EMBL/GenBank/DDBJ databases">
        <authorList>
            <person name="Corre E."/>
            <person name="Pelletier E."/>
            <person name="Niang G."/>
            <person name="Scheremetjew M."/>
            <person name="Finn R."/>
            <person name="Kale V."/>
            <person name="Holt S."/>
            <person name="Cochrane G."/>
            <person name="Meng A."/>
            <person name="Brown T."/>
            <person name="Cohen L."/>
        </authorList>
    </citation>
    <scope>NUCLEOTIDE SEQUENCE</scope>
    <source>
        <strain evidence="6">CCAP1064/1</strain>
    </source>
</reference>
<dbReference type="GO" id="GO:0016020">
    <property type="term" value="C:membrane"/>
    <property type="evidence" value="ECO:0007669"/>
    <property type="project" value="UniProtKB-SubCell"/>
</dbReference>
<proteinExistence type="predicted"/>
<feature type="domain" description="Fatty acid hydroxylase" evidence="5">
    <location>
        <begin position="203"/>
        <end position="346"/>
    </location>
</feature>
<keyword evidence="2" id="KW-0812">Transmembrane</keyword>
<evidence type="ECO:0000256" key="4">
    <source>
        <dbReference type="ARBA" id="ARBA00023136"/>
    </source>
</evidence>
<comment type="subcellular location">
    <subcellularLocation>
        <location evidence="1">Membrane</location>
    </subcellularLocation>
</comment>
<dbReference type="InterPro" id="IPR050307">
    <property type="entry name" value="Sterol_Desaturase_Related"/>
</dbReference>
<dbReference type="PANTHER" id="PTHR11863">
    <property type="entry name" value="STEROL DESATURASE"/>
    <property type="match status" value="1"/>
</dbReference>
<evidence type="ECO:0000256" key="3">
    <source>
        <dbReference type="ARBA" id="ARBA00022989"/>
    </source>
</evidence>
<dbReference type="InterPro" id="IPR006694">
    <property type="entry name" value="Fatty_acid_hydroxylase"/>
</dbReference>
<dbReference type="GO" id="GO:0005506">
    <property type="term" value="F:iron ion binding"/>
    <property type="evidence" value="ECO:0007669"/>
    <property type="project" value="InterPro"/>
</dbReference>
<evidence type="ECO:0000256" key="2">
    <source>
        <dbReference type="ARBA" id="ARBA00022692"/>
    </source>
</evidence>
<evidence type="ECO:0000313" key="6">
    <source>
        <dbReference type="EMBL" id="CAD8410367.1"/>
    </source>
</evidence>
<organism evidence="6">
    <name type="scientific">Proboscia inermis</name>
    <dbReference type="NCBI Taxonomy" id="420281"/>
    <lineage>
        <taxon>Eukaryota</taxon>
        <taxon>Sar</taxon>
        <taxon>Stramenopiles</taxon>
        <taxon>Ochrophyta</taxon>
        <taxon>Bacillariophyta</taxon>
        <taxon>Coscinodiscophyceae</taxon>
        <taxon>Rhizosoleniophycidae</taxon>
        <taxon>Rhizosoleniales</taxon>
        <taxon>Rhizosoleniaceae</taxon>
        <taxon>Proboscia</taxon>
    </lineage>
</organism>
<evidence type="ECO:0000256" key="1">
    <source>
        <dbReference type="ARBA" id="ARBA00004370"/>
    </source>
</evidence>
<protein>
    <recommendedName>
        <fullName evidence="5">Fatty acid hydroxylase domain-containing protein</fullName>
    </recommendedName>
</protein>
<dbReference type="EMBL" id="HBEL01013618">
    <property type="protein sequence ID" value="CAD8410367.1"/>
    <property type="molecule type" value="Transcribed_RNA"/>
</dbReference>
<sequence>MNMCATPQTPDVKLQVGLEMRAAAKTVSSTQTLKKASVILSKTKTQPRQTGSDRSTDEIIIGMTLDEVIQFITETTIVGGTFYIASMEDEGKAIFLLKECIKRMVVCALVHSIWYYTDFHKHIGVWKTSEPRTHFIFTLKTMWIVFLYMLGKYATEKFLCIKATTLEFIVLYQITEEHIGERLASLLRCGENNSTMKDALLAVIIFYLLDLGRYVGHRIGHAESVWYRKFPWAHAHHHNQVFMDPLLNFMSPYVHFAAIGTYVPCGVFAAFGYERAARWAWVASIFPTLTQHMGADPLPWLTRINHYYFYGALPWISLYHSYHHLHIVKSGNFGNTSCLWDYVFGTVTPESIYHIEHGEPTPRIKKFFADADKLERHFVKNLANKNRIDLS</sequence>
<keyword evidence="3" id="KW-1133">Transmembrane helix</keyword>
<accession>A0A7S0GD14</accession>
<dbReference type="GO" id="GO:0008610">
    <property type="term" value="P:lipid biosynthetic process"/>
    <property type="evidence" value="ECO:0007669"/>
    <property type="project" value="InterPro"/>
</dbReference>
<dbReference type="Pfam" id="PF04116">
    <property type="entry name" value="FA_hydroxylase"/>
    <property type="match status" value="1"/>
</dbReference>
<gene>
    <name evidence="6" type="ORF">PINE0816_LOCUS6490</name>
</gene>